<keyword evidence="2" id="KW-1003">Cell membrane</keyword>
<dbReference type="Proteomes" id="UP000257706">
    <property type="component" value="Unassembled WGS sequence"/>
</dbReference>
<organism evidence="7 8">
    <name type="scientific">Tistrella mobilis</name>
    <dbReference type="NCBI Taxonomy" id="171437"/>
    <lineage>
        <taxon>Bacteria</taxon>
        <taxon>Pseudomonadati</taxon>
        <taxon>Pseudomonadota</taxon>
        <taxon>Alphaproteobacteria</taxon>
        <taxon>Geminicoccales</taxon>
        <taxon>Geminicoccaceae</taxon>
        <taxon>Tistrella</taxon>
    </lineage>
</organism>
<reference evidence="7 8" key="1">
    <citation type="journal article" date="2018" name="Nat. Biotechnol.">
        <title>A standardized bacterial taxonomy based on genome phylogeny substantially revises the tree of life.</title>
        <authorList>
            <person name="Parks D.H."/>
            <person name="Chuvochina M."/>
            <person name="Waite D.W."/>
            <person name="Rinke C."/>
            <person name="Skarshewski A."/>
            <person name="Chaumeil P.A."/>
            <person name="Hugenholtz P."/>
        </authorList>
    </citation>
    <scope>NUCLEOTIDE SEQUENCE [LARGE SCALE GENOMIC DNA]</scope>
    <source>
        <strain evidence="7">UBA8739</strain>
    </source>
</reference>
<evidence type="ECO:0000256" key="5">
    <source>
        <dbReference type="ARBA" id="ARBA00023136"/>
    </source>
</evidence>
<evidence type="ECO:0000313" key="8">
    <source>
        <dbReference type="Proteomes" id="UP000257706"/>
    </source>
</evidence>
<dbReference type="Pfam" id="PF03626">
    <property type="entry name" value="COX4_pro"/>
    <property type="match status" value="1"/>
</dbReference>
<dbReference type="AlphaFoldDB" id="A0A3B9IH01"/>
<keyword evidence="5 6" id="KW-0472">Membrane</keyword>
<keyword evidence="4 6" id="KW-1133">Transmembrane helix</keyword>
<proteinExistence type="predicted"/>
<dbReference type="InterPro" id="IPR005171">
    <property type="entry name" value="Cyt_c_oxidase_su4_prok"/>
</dbReference>
<feature type="transmembrane region" description="Helical" evidence="6">
    <location>
        <begin position="65"/>
        <end position="83"/>
    </location>
</feature>
<sequence>MMTGIGRLILIWAALLVLLAATVAASAVLHGAASLTASLLIAAIKVGLIFWFFMHLGEEAGLVRVMALGAIAWLGILFALSGADYATRGWW</sequence>
<gene>
    <name evidence="7" type="ORF">DCK97_04080</name>
</gene>
<evidence type="ECO:0000256" key="3">
    <source>
        <dbReference type="ARBA" id="ARBA00022692"/>
    </source>
</evidence>
<dbReference type="GO" id="GO:0005886">
    <property type="term" value="C:plasma membrane"/>
    <property type="evidence" value="ECO:0007669"/>
    <property type="project" value="UniProtKB-SubCell"/>
</dbReference>
<protein>
    <submittedName>
        <fullName evidence="7">Caa(3)-type oxidase subunit IV</fullName>
    </submittedName>
</protein>
<dbReference type="EMBL" id="DMAI01000065">
    <property type="protein sequence ID" value="HAE46577.1"/>
    <property type="molecule type" value="Genomic_DNA"/>
</dbReference>
<evidence type="ECO:0000256" key="4">
    <source>
        <dbReference type="ARBA" id="ARBA00022989"/>
    </source>
</evidence>
<accession>A0A3B9IH01</accession>
<evidence type="ECO:0000256" key="1">
    <source>
        <dbReference type="ARBA" id="ARBA00004651"/>
    </source>
</evidence>
<comment type="caution">
    <text evidence="7">The sequence shown here is derived from an EMBL/GenBank/DDBJ whole genome shotgun (WGS) entry which is preliminary data.</text>
</comment>
<name>A0A3B9IH01_9PROT</name>
<evidence type="ECO:0000313" key="7">
    <source>
        <dbReference type="EMBL" id="HAE46577.1"/>
    </source>
</evidence>
<feature type="transmembrane region" description="Helical" evidence="6">
    <location>
        <begin position="34"/>
        <end position="53"/>
    </location>
</feature>
<comment type="subcellular location">
    <subcellularLocation>
        <location evidence="1">Cell membrane</location>
        <topology evidence="1">Multi-pass membrane protein</topology>
    </subcellularLocation>
</comment>
<keyword evidence="3 6" id="KW-0812">Transmembrane</keyword>
<evidence type="ECO:0000256" key="6">
    <source>
        <dbReference type="SAM" id="Phobius"/>
    </source>
</evidence>
<evidence type="ECO:0000256" key="2">
    <source>
        <dbReference type="ARBA" id="ARBA00022475"/>
    </source>
</evidence>
<dbReference type="NCBIfam" id="TIGR02229">
    <property type="entry name" value="caa3_sub_IV"/>
    <property type="match status" value="1"/>
</dbReference>
<dbReference type="InterPro" id="IPR011743">
    <property type="entry name" value="Caa3_sub_IV"/>
</dbReference>